<reference evidence="1" key="1">
    <citation type="submission" date="2013-03" db="EMBL/GenBank/DDBJ databases">
        <authorList>
            <person name="Harkins D.M."/>
            <person name="Durkin A.S."/>
            <person name="Brinkac L.M."/>
            <person name="Haft D.H."/>
            <person name="Selengut J.D."/>
            <person name="Sanka R."/>
            <person name="DePew J."/>
            <person name="Purushe J."/>
            <person name="Hartskeerl R.A."/>
            <person name="Ahmed A."/>
            <person name="van der Linden H."/>
            <person name="Goris M.G.A."/>
            <person name="Vinetz J.M."/>
            <person name="Sutton G.G."/>
            <person name="Nierman W.C."/>
            <person name="Fouts D.E."/>
        </authorList>
    </citation>
    <scope>NUCLEOTIDE SEQUENCE [LARGE SCALE GENOMIC DNA]</scope>
    <source>
        <strain evidence="1">ICFT</strain>
    </source>
</reference>
<organism evidence="1 2">
    <name type="scientific">Leptospira weilii serovar Ranarum str. ICFT</name>
    <dbReference type="NCBI Taxonomy" id="1218598"/>
    <lineage>
        <taxon>Bacteria</taxon>
        <taxon>Pseudomonadati</taxon>
        <taxon>Spirochaetota</taxon>
        <taxon>Spirochaetia</taxon>
        <taxon>Leptospirales</taxon>
        <taxon>Leptospiraceae</taxon>
        <taxon>Leptospira</taxon>
    </lineage>
</organism>
<dbReference type="Proteomes" id="UP000012313">
    <property type="component" value="Unassembled WGS sequence"/>
</dbReference>
<gene>
    <name evidence="1" type="ORF">LEP1GSC060_1611</name>
</gene>
<evidence type="ECO:0000313" key="1">
    <source>
        <dbReference type="EMBL" id="EMY76257.1"/>
    </source>
</evidence>
<proteinExistence type="predicted"/>
<dbReference type="EMBL" id="AOHC02000052">
    <property type="protein sequence ID" value="EMY76257.1"/>
    <property type="molecule type" value="Genomic_DNA"/>
</dbReference>
<sequence>MKLHHAGIITMKRRVGFKRSIAFLIVLFLYGTSFAKEREKKEPERNAETSKPTAQGCCRIKMRGGGFDYFVSTEEDCASHKQFHSFMKERTLCFESFPEE</sequence>
<accession>N1WG03</accession>
<dbReference type="AlphaFoldDB" id="N1WG03"/>
<name>N1WG03_9LEPT</name>
<dbReference type="NCBIfam" id="NF047538">
    <property type="entry name" value="LIC_11321_fam"/>
    <property type="match status" value="1"/>
</dbReference>
<evidence type="ECO:0000313" key="2">
    <source>
        <dbReference type="Proteomes" id="UP000012313"/>
    </source>
</evidence>
<keyword evidence="2" id="KW-1185">Reference proteome</keyword>
<protein>
    <submittedName>
        <fullName evidence="1">Uncharacterized protein</fullName>
    </submittedName>
</protein>
<comment type="caution">
    <text evidence="1">The sequence shown here is derived from an EMBL/GenBank/DDBJ whole genome shotgun (WGS) entry which is preliminary data.</text>
</comment>